<proteinExistence type="predicted"/>
<protein>
    <submittedName>
        <fullName evidence="1">Uncharacterized protein</fullName>
    </submittedName>
</protein>
<comment type="caution">
    <text evidence="1">The sequence shown here is derived from an EMBL/GenBank/DDBJ whole genome shotgun (WGS) entry which is preliminary data.</text>
</comment>
<reference evidence="1" key="1">
    <citation type="submission" date="2021-01" db="EMBL/GenBank/DDBJ databases">
        <title>Whole genome shotgun sequence of Actinoplanes ferrugineus NBRC 15555.</title>
        <authorList>
            <person name="Komaki H."/>
            <person name="Tamura T."/>
        </authorList>
    </citation>
    <scope>NUCLEOTIDE SEQUENCE</scope>
    <source>
        <strain evidence="1">NBRC 15555</strain>
    </source>
</reference>
<name>A0A919J3W2_9ACTN</name>
<dbReference type="Proteomes" id="UP000598174">
    <property type="component" value="Unassembled WGS sequence"/>
</dbReference>
<sequence>MLSGIARRSRSRVLADNFTAPASEEPATAGTCAAFAFGASGFCITVRNIIGNQPRPASPALHIPTARARHVTARSLTFHGATADAWWRSY</sequence>
<organism evidence="1 2">
    <name type="scientific">Paractinoplanes ferrugineus</name>
    <dbReference type="NCBI Taxonomy" id="113564"/>
    <lineage>
        <taxon>Bacteria</taxon>
        <taxon>Bacillati</taxon>
        <taxon>Actinomycetota</taxon>
        <taxon>Actinomycetes</taxon>
        <taxon>Micromonosporales</taxon>
        <taxon>Micromonosporaceae</taxon>
        <taxon>Paractinoplanes</taxon>
    </lineage>
</organism>
<dbReference type="EMBL" id="BOMM01000039">
    <property type="protein sequence ID" value="GIE12493.1"/>
    <property type="molecule type" value="Genomic_DNA"/>
</dbReference>
<evidence type="ECO:0000313" key="1">
    <source>
        <dbReference type="EMBL" id="GIE12493.1"/>
    </source>
</evidence>
<evidence type="ECO:0000313" key="2">
    <source>
        <dbReference type="Proteomes" id="UP000598174"/>
    </source>
</evidence>
<keyword evidence="2" id="KW-1185">Reference proteome</keyword>
<accession>A0A919J3W2</accession>
<dbReference type="AlphaFoldDB" id="A0A919J3W2"/>
<gene>
    <name evidence="1" type="ORF">Afe05nite_43330</name>
</gene>